<evidence type="ECO:0000259" key="2">
    <source>
        <dbReference type="Pfam" id="PF03572"/>
    </source>
</evidence>
<dbReference type="InterPro" id="IPR029045">
    <property type="entry name" value="ClpP/crotonase-like_dom_sf"/>
</dbReference>
<gene>
    <name evidence="4" type="ORF">N0V83_005425</name>
</gene>
<accession>A0A9W8Y9P6</accession>
<feature type="domain" description="CPAF-like PDZ" evidence="3">
    <location>
        <begin position="125"/>
        <end position="237"/>
    </location>
</feature>
<dbReference type="GO" id="GO:0008236">
    <property type="term" value="F:serine-type peptidase activity"/>
    <property type="evidence" value="ECO:0007669"/>
    <property type="project" value="InterPro"/>
</dbReference>
<sequence length="735" mass="81682">MYPKATIALVPAQAAEDCLKSVPIDKTEDLALIEEMKLYINWQSNLAYLLDPPEGYAGDRVDTHDEIDRITNDLKNDKYKDEYSLMFDLQSTIAKSYDFHFVFAPEITQIFNFRRGNVGMGLVDEFALVSVSKDGKELPKLYNYYDVIVGEEEGWTPSPVSQINNQSAEDYIQQWSTNFVYHEDHARYNMLFPSQPQQSMGNRQNQFGRSRVPDGDYTTVLHENGTINKYFNNAIVQMGDFEGIEDGDSFSAKFINRGPPQNSSLKRGEKRNLLEMTDTVKLPTKRQTTVEPSPTGFPTPEMYHSEGIIGGYYLEDQGYTDVAVLSVPSFQPTADNSTLEFQDKAGSFLQAASKAGKKKLVIDLRGNGGGSVFLGYDLFKQLFPSEDPYGASQFRANEAFDEVGKSLSDLYDQGNITYEKVLADYHVNGTDSLMAVAWQSIFNWRIPLTTDNKNFTSWEDFFGPNKRHNDSWTTVARKDLNNPFSDDLGMDVTGYGERIKALNTNQPFTSDNIVLLQDGGCGSTCAVFSEFMKSQGNVQQVVVGGLPKTGPMQGVAGSKGSQVYTWTQVNSEASKVYNLLPDQQEALNKTDLGALVNAQRPLMRSAIGSFNRTQSSINLRDNIRMNDTTVTPLEFVYEAADCRFFYTGDMVREVEAVWKKAADARWGNTKNVCVEGSTGDPSSLSGGATPWEGNPDITTKAEKVETVTKTNAAVNMGGSGFLTAATTALFMVFML</sequence>
<evidence type="ECO:0000313" key="4">
    <source>
        <dbReference type="EMBL" id="KAJ4369663.1"/>
    </source>
</evidence>
<dbReference type="Proteomes" id="UP001140560">
    <property type="component" value="Unassembled WGS sequence"/>
</dbReference>
<name>A0A9W8Y9P6_9PLEO</name>
<evidence type="ECO:0000313" key="5">
    <source>
        <dbReference type="Proteomes" id="UP001140560"/>
    </source>
</evidence>
<dbReference type="PANTHER" id="PTHR37049:SF4">
    <property type="entry name" value="RHODANESE DOMAIN-CONTAINING PROTEIN"/>
    <property type="match status" value="1"/>
</dbReference>
<dbReference type="SUPFAM" id="SSF52096">
    <property type="entry name" value="ClpP/crotonase"/>
    <property type="match status" value="1"/>
</dbReference>
<dbReference type="GO" id="GO:0006508">
    <property type="term" value="P:proteolysis"/>
    <property type="evidence" value="ECO:0007669"/>
    <property type="project" value="InterPro"/>
</dbReference>
<proteinExistence type="predicted"/>
<keyword evidence="5" id="KW-1185">Reference proteome</keyword>
<protein>
    <recommendedName>
        <fullName evidence="6">Tail specific protease domain-containing protein</fullName>
    </recommendedName>
</protein>
<evidence type="ECO:0000256" key="1">
    <source>
        <dbReference type="SAM" id="MobiDB-lite"/>
    </source>
</evidence>
<evidence type="ECO:0000259" key="3">
    <source>
        <dbReference type="Pfam" id="PF23658"/>
    </source>
</evidence>
<reference evidence="4" key="1">
    <citation type="submission" date="2022-10" db="EMBL/GenBank/DDBJ databases">
        <title>Tapping the CABI collections for fungal endophytes: first genome assemblies for Collariella, Neodidymelliopsis, Ascochyta clinopodiicola, Didymella pomorum, Didymosphaeria variabile, Neocosmospora piperis and Neocucurbitaria cava.</title>
        <authorList>
            <person name="Hill R."/>
        </authorList>
    </citation>
    <scope>NUCLEOTIDE SEQUENCE</scope>
    <source>
        <strain evidence="4">IMI 356814</strain>
    </source>
</reference>
<dbReference type="InterPro" id="IPR052766">
    <property type="entry name" value="S41A_metabolite_peptidase"/>
</dbReference>
<evidence type="ECO:0008006" key="6">
    <source>
        <dbReference type="Google" id="ProtNLM"/>
    </source>
</evidence>
<dbReference type="Gene3D" id="3.90.226.10">
    <property type="entry name" value="2-enoyl-CoA Hydratase, Chain A, domain 1"/>
    <property type="match status" value="1"/>
</dbReference>
<organism evidence="4 5">
    <name type="scientific">Neocucurbitaria cava</name>
    <dbReference type="NCBI Taxonomy" id="798079"/>
    <lineage>
        <taxon>Eukaryota</taxon>
        <taxon>Fungi</taxon>
        <taxon>Dikarya</taxon>
        <taxon>Ascomycota</taxon>
        <taxon>Pezizomycotina</taxon>
        <taxon>Dothideomycetes</taxon>
        <taxon>Pleosporomycetidae</taxon>
        <taxon>Pleosporales</taxon>
        <taxon>Pleosporineae</taxon>
        <taxon>Cucurbitariaceae</taxon>
        <taxon>Neocucurbitaria</taxon>
    </lineage>
</organism>
<feature type="domain" description="Tail specific protease" evidence="2">
    <location>
        <begin position="321"/>
        <end position="540"/>
    </location>
</feature>
<comment type="caution">
    <text evidence="4">The sequence shown here is derived from an EMBL/GenBank/DDBJ whole genome shotgun (WGS) entry which is preliminary data.</text>
</comment>
<feature type="region of interest" description="Disordered" evidence="1">
    <location>
        <begin position="677"/>
        <end position="696"/>
    </location>
</feature>
<dbReference type="Pfam" id="PF03572">
    <property type="entry name" value="Peptidase_S41"/>
    <property type="match status" value="1"/>
</dbReference>
<dbReference type="PANTHER" id="PTHR37049">
    <property type="entry name" value="PEPTIDASE S41 FAMILY PROTEIN"/>
    <property type="match status" value="1"/>
</dbReference>
<dbReference type="InterPro" id="IPR056186">
    <property type="entry name" value="PDZ_CPAF-rel"/>
</dbReference>
<dbReference type="OrthoDB" id="27214at2759"/>
<dbReference type="InterPro" id="IPR005151">
    <property type="entry name" value="Tail-specific_protease"/>
</dbReference>
<dbReference type="Pfam" id="PF23658">
    <property type="entry name" value="PDZ_CPAF_rel"/>
    <property type="match status" value="1"/>
</dbReference>
<dbReference type="EMBL" id="JAPEUY010000009">
    <property type="protein sequence ID" value="KAJ4369663.1"/>
    <property type="molecule type" value="Genomic_DNA"/>
</dbReference>
<dbReference type="AlphaFoldDB" id="A0A9W8Y9P6"/>